<evidence type="ECO:0000259" key="1">
    <source>
        <dbReference type="Pfam" id="PF01272"/>
    </source>
</evidence>
<comment type="caution">
    <text evidence="2">The sequence shown here is derived from an EMBL/GenBank/DDBJ whole genome shotgun (WGS) entry which is preliminary data.</text>
</comment>
<name>A0ABS5VW28_9BACT</name>
<organism evidence="2 3">
    <name type="scientific">Chryseosolibacter indicus</name>
    <dbReference type="NCBI Taxonomy" id="2782351"/>
    <lineage>
        <taxon>Bacteria</taxon>
        <taxon>Pseudomonadati</taxon>
        <taxon>Bacteroidota</taxon>
        <taxon>Cytophagia</taxon>
        <taxon>Cytophagales</taxon>
        <taxon>Chryseotaleaceae</taxon>
        <taxon>Chryseosolibacter</taxon>
    </lineage>
</organism>
<evidence type="ECO:0000313" key="2">
    <source>
        <dbReference type="EMBL" id="MBT1705643.1"/>
    </source>
</evidence>
<protein>
    <submittedName>
        <fullName evidence="2">GreA/GreB family elongation factor</fullName>
    </submittedName>
</protein>
<accession>A0ABS5VW28</accession>
<dbReference type="PANTHER" id="PTHR30437:SF5">
    <property type="entry name" value="REGULATOR OF NUCLEOSIDE DIPHOSPHATE KINASE"/>
    <property type="match status" value="1"/>
</dbReference>
<sequence>MMQKPITITVNDYQRLMGLIEFASLKAKMPKVTSQLMENLGEAKLLPQHEIMDNVVTMNSRVKLKDLTNRIEAEITITYPEDAEPRERRVSVFSEIGLALLGRKENDVVSWRIPNGIGMFEVQKVTYQPEAAGDYYL</sequence>
<feature type="domain" description="Transcription elongation factor GreA/GreB C-terminal" evidence="1">
    <location>
        <begin position="54"/>
        <end position="127"/>
    </location>
</feature>
<proteinExistence type="predicted"/>
<dbReference type="SUPFAM" id="SSF54534">
    <property type="entry name" value="FKBP-like"/>
    <property type="match status" value="1"/>
</dbReference>
<dbReference type="Proteomes" id="UP000772618">
    <property type="component" value="Unassembled WGS sequence"/>
</dbReference>
<dbReference type="RefSeq" id="WP_254155630.1">
    <property type="nucleotide sequence ID" value="NZ_JAHESD010000062.1"/>
</dbReference>
<reference evidence="2 3" key="1">
    <citation type="submission" date="2021-05" db="EMBL/GenBank/DDBJ databases">
        <title>A Polyphasic approach of four new species of the genus Ohtaekwangia: Ohtaekwangia histidinii sp. nov., Ohtaekwangia cretensis sp. nov., Ohtaekwangia indiensis sp. nov., Ohtaekwangia reichenbachii sp. nov. from diverse environment.</title>
        <authorList>
            <person name="Octaviana S."/>
        </authorList>
    </citation>
    <scope>NUCLEOTIDE SEQUENCE [LARGE SCALE GENOMIC DNA]</scope>
    <source>
        <strain evidence="2 3">PWU20</strain>
    </source>
</reference>
<evidence type="ECO:0000313" key="3">
    <source>
        <dbReference type="Proteomes" id="UP000772618"/>
    </source>
</evidence>
<dbReference type="EMBL" id="JAHESD010000062">
    <property type="protein sequence ID" value="MBT1705643.1"/>
    <property type="molecule type" value="Genomic_DNA"/>
</dbReference>
<keyword evidence="2" id="KW-0648">Protein biosynthesis</keyword>
<dbReference type="Pfam" id="PF01272">
    <property type="entry name" value="GreA_GreB"/>
    <property type="match status" value="1"/>
</dbReference>
<dbReference type="InterPro" id="IPR023459">
    <property type="entry name" value="Tscrpt_elong_fac_GreA/B_fam"/>
</dbReference>
<gene>
    <name evidence="2" type="ORF">KK060_20300</name>
</gene>
<dbReference type="Gene3D" id="3.10.50.30">
    <property type="entry name" value="Transcription elongation factor, GreA/GreB, C-terminal domain"/>
    <property type="match status" value="1"/>
</dbReference>
<keyword evidence="3" id="KW-1185">Reference proteome</keyword>
<dbReference type="InterPro" id="IPR001437">
    <property type="entry name" value="Tscrpt_elong_fac_GreA/B_C"/>
</dbReference>
<keyword evidence="2" id="KW-0251">Elongation factor</keyword>
<dbReference type="PANTHER" id="PTHR30437">
    <property type="entry name" value="TRANSCRIPTION ELONGATION FACTOR GREA"/>
    <property type="match status" value="1"/>
</dbReference>
<dbReference type="GO" id="GO:0003746">
    <property type="term" value="F:translation elongation factor activity"/>
    <property type="evidence" value="ECO:0007669"/>
    <property type="project" value="UniProtKB-KW"/>
</dbReference>
<dbReference type="InterPro" id="IPR036953">
    <property type="entry name" value="GreA/GreB_C_sf"/>
</dbReference>